<proteinExistence type="predicted"/>
<gene>
    <name evidence="2" type="primary">KIRREL3_2</name>
    <name evidence="2" type="ORF">GOODEAATRI_000979</name>
</gene>
<comment type="caution">
    <text evidence="2">The sequence shown here is derived from an EMBL/GenBank/DDBJ whole genome shotgun (WGS) entry which is preliminary data.</text>
</comment>
<keyword evidence="1" id="KW-0812">Transmembrane</keyword>
<dbReference type="Proteomes" id="UP001476798">
    <property type="component" value="Unassembled WGS sequence"/>
</dbReference>
<keyword evidence="1" id="KW-0472">Membrane</keyword>
<keyword evidence="1" id="KW-1133">Transmembrane helix</keyword>
<sequence>SLPVAVIIGIAVGAFVAFIVLMGTIGAFCCTRSQRSTSPLCFCIHQSMHAR</sequence>
<feature type="non-terminal residue" evidence="2">
    <location>
        <position position="1"/>
    </location>
</feature>
<evidence type="ECO:0000313" key="2">
    <source>
        <dbReference type="EMBL" id="MEQ2170515.1"/>
    </source>
</evidence>
<name>A0ABV0NGJ1_9TELE</name>
<reference evidence="2 3" key="1">
    <citation type="submission" date="2021-06" db="EMBL/GenBank/DDBJ databases">
        <authorList>
            <person name="Palmer J.M."/>
        </authorList>
    </citation>
    <scope>NUCLEOTIDE SEQUENCE [LARGE SCALE GENOMIC DNA]</scope>
    <source>
        <strain evidence="2 3">GA_2019</strain>
        <tissue evidence="2">Muscle</tissue>
    </source>
</reference>
<organism evidence="2 3">
    <name type="scientific">Goodea atripinnis</name>
    <dbReference type="NCBI Taxonomy" id="208336"/>
    <lineage>
        <taxon>Eukaryota</taxon>
        <taxon>Metazoa</taxon>
        <taxon>Chordata</taxon>
        <taxon>Craniata</taxon>
        <taxon>Vertebrata</taxon>
        <taxon>Euteleostomi</taxon>
        <taxon>Actinopterygii</taxon>
        <taxon>Neopterygii</taxon>
        <taxon>Teleostei</taxon>
        <taxon>Neoteleostei</taxon>
        <taxon>Acanthomorphata</taxon>
        <taxon>Ovalentaria</taxon>
        <taxon>Atherinomorphae</taxon>
        <taxon>Cyprinodontiformes</taxon>
        <taxon>Goodeidae</taxon>
        <taxon>Goodea</taxon>
    </lineage>
</organism>
<protein>
    <submittedName>
        <fullName evidence="2">Kin of IRRE-like protein 3</fullName>
    </submittedName>
</protein>
<keyword evidence="3" id="KW-1185">Reference proteome</keyword>
<accession>A0ABV0NGJ1</accession>
<evidence type="ECO:0000256" key="1">
    <source>
        <dbReference type="SAM" id="Phobius"/>
    </source>
</evidence>
<dbReference type="EMBL" id="JAHRIO010040009">
    <property type="protein sequence ID" value="MEQ2170515.1"/>
    <property type="molecule type" value="Genomic_DNA"/>
</dbReference>
<evidence type="ECO:0000313" key="3">
    <source>
        <dbReference type="Proteomes" id="UP001476798"/>
    </source>
</evidence>
<feature type="transmembrane region" description="Helical" evidence="1">
    <location>
        <begin position="6"/>
        <end position="30"/>
    </location>
</feature>